<reference evidence="10" key="1">
    <citation type="submission" date="2021-02" db="EMBL/GenBank/DDBJ databases">
        <authorList>
            <person name="Dougan E. K."/>
            <person name="Rhodes N."/>
            <person name="Thang M."/>
            <person name="Chan C."/>
        </authorList>
    </citation>
    <scope>NUCLEOTIDE SEQUENCE</scope>
</reference>
<feature type="cross-link" description="Glycyl lysine isopeptide (Lys-Gly) (interchain with G-Cter in SUMO2)" evidence="8">
    <location>
        <position position="148"/>
    </location>
</feature>
<evidence type="ECO:0000256" key="7">
    <source>
        <dbReference type="PIRSR" id="PIRSR630616-2"/>
    </source>
</evidence>
<name>A0A813ED27_POLGL</name>
<feature type="binding site" evidence="7">
    <location>
        <begin position="150"/>
        <end position="151"/>
    </location>
    <ligand>
        <name>ATP</name>
        <dbReference type="ChEBI" id="CHEBI:30616"/>
    </ligand>
</feature>
<keyword evidence="11" id="KW-1185">Reference proteome</keyword>
<dbReference type="Proteomes" id="UP000654075">
    <property type="component" value="Unassembled WGS sequence"/>
</dbReference>
<evidence type="ECO:0000256" key="6">
    <source>
        <dbReference type="PIRSR" id="PIRSR630616-1"/>
    </source>
</evidence>
<feature type="binding site" evidence="7">
    <location>
        <position position="169"/>
    </location>
    <ligand>
        <name>ATP</name>
        <dbReference type="ChEBI" id="CHEBI:30616"/>
    </ligand>
</feature>
<evidence type="ECO:0000256" key="2">
    <source>
        <dbReference type="ARBA" id="ARBA00022679"/>
    </source>
</evidence>
<dbReference type="Gene3D" id="1.10.510.10">
    <property type="entry name" value="Transferase(Phosphotransferase) domain 1"/>
    <property type="match status" value="1"/>
</dbReference>
<dbReference type="GO" id="GO:0005524">
    <property type="term" value="F:ATP binding"/>
    <property type="evidence" value="ECO:0007669"/>
    <property type="project" value="UniProtKB-KW"/>
</dbReference>
<evidence type="ECO:0000256" key="1">
    <source>
        <dbReference type="ARBA" id="ARBA00022527"/>
    </source>
</evidence>
<keyword evidence="1" id="KW-0723">Serine/threonine-protein kinase</keyword>
<evidence type="ECO:0000256" key="8">
    <source>
        <dbReference type="PIRSR" id="PIRSR630616-3"/>
    </source>
</evidence>
<dbReference type="SUPFAM" id="SSF56112">
    <property type="entry name" value="Protein kinase-like (PK-like)"/>
    <property type="match status" value="1"/>
</dbReference>
<evidence type="ECO:0000256" key="5">
    <source>
        <dbReference type="ARBA" id="ARBA00022840"/>
    </source>
</evidence>
<dbReference type="OrthoDB" id="426518at2759"/>
<sequence>VLLINAEDSAEVYSFGSERPTVLSVMLTRSDGEQAIRLILQYQELVSSSSLATVVHTEIRTDVGHEAVLSLRMPPHPNVVEVLDSWEDGEAAVIVMELCRGGQVLKSVARLRKLKQAGWLERVRQLITDMLEGTAHLHEHGICHRDLKPENILLTAPIEDPDCRLVLADFSMASSCVFCWTIHFMFGNMVCCCCLCCCYC</sequence>
<evidence type="ECO:0000256" key="4">
    <source>
        <dbReference type="ARBA" id="ARBA00022777"/>
    </source>
</evidence>
<gene>
    <name evidence="10" type="ORF">PGLA1383_LOCUS15479</name>
</gene>
<organism evidence="10 11">
    <name type="scientific">Polarella glacialis</name>
    <name type="common">Dinoflagellate</name>
    <dbReference type="NCBI Taxonomy" id="89957"/>
    <lineage>
        <taxon>Eukaryota</taxon>
        <taxon>Sar</taxon>
        <taxon>Alveolata</taxon>
        <taxon>Dinophyceae</taxon>
        <taxon>Suessiales</taxon>
        <taxon>Suessiaceae</taxon>
        <taxon>Polarella</taxon>
    </lineage>
</organism>
<evidence type="ECO:0000313" key="10">
    <source>
        <dbReference type="EMBL" id="CAE8597025.1"/>
    </source>
</evidence>
<feature type="active site" description="Proton acceptor" evidence="6">
    <location>
        <position position="146"/>
    </location>
</feature>
<protein>
    <recommendedName>
        <fullName evidence="9">Protein kinase domain-containing protein</fullName>
    </recommendedName>
</protein>
<dbReference type="Pfam" id="PF00069">
    <property type="entry name" value="Pkinase"/>
    <property type="match status" value="1"/>
</dbReference>
<dbReference type="InterPro" id="IPR000719">
    <property type="entry name" value="Prot_kinase_dom"/>
</dbReference>
<proteinExistence type="predicted"/>
<feature type="domain" description="Protein kinase" evidence="9">
    <location>
        <begin position="1"/>
        <end position="200"/>
    </location>
</feature>
<dbReference type="AlphaFoldDB" id="A0A813ED27"/>
<evidence type="ECO:0000313" key="11">
    <source>
        <dbReference type="Proteomes" id="UP000654075"/>
    </source>
</evidence>
<keyword evidence="4" id="KW-0418">Kinase</keyword>
<dbReference type="GO" id="GO:0004674">
    <property type="term" value="F:protein serine/threonine kinase activity"/>
    <property type="evidence" value="ECO:0007669"/>
    <property type="project" value="UniProtKB-KW"/>
</dbReference>
<dbReference type="InterPro" id="IPR008271">
    <property type="entry name" value="Ser/Thr_kinase_AS"/>
</dbReference>
<evidence type="ECO:0000256" key="3">
    <source>
        <dbReference type="ARBA" id="ARBA00022741"/>
    </source>
</evidence>
<dbReference type="SMART" id="SM00220">
    <property type="entry name" value="S_TKc"/>
    <property type="match status" value="1"/>
</dbReference>
<dbReference type="PROSITE" id="PS50011">
    <property type="entry name" value="PROTEIN_KINASE_DOM"/>
    <property type="match status" value="1"/>
</dbReference>
<dbReference type="PROSITE" id="PS00108">
    <property type="entry name" value="PROTEIN_KINASE_ST"/>
    <property type="match status" value="1"/>
</dbReference>
<feature type="non-terminal residue" evidence="10">
    <location>
        <position position="200"/>
    </location>
</feature>
<dbReference type="InterPro" id="IPR011009">
    <property type="entry name" value="Kinase-like_dom_sf"/>
</dbReference>
<keyword evidence="3 7" id="KW-0547">Nucleotide-binding</keyword>
<evidence type="ECO:0000259" key="9">
    <source>
        <dbReference type="PROSITE" id="PS50011"/>
    </source>
</evidence>
<comment type="caution">
    <text evidence="10">The sequence shown here is derived from an EMBL/GenBank/DDBJ whole genome shotgun (WGS) entry which is preliminary data.</text>
</comment>
<keyword evidence="5 7" id="KW-0067">ATP-binding</keyword>
<keyword evidence="2" id="KW-0808">Transferase</keyword>
<dbReference type="InterPro" id="IPR030616">
    <property type="entry name" value="Aur-like"/>
</dbReference>
<dbReference type="PANTHER" id="PTHR24350">
    <property type="entry name" value="SERINE/THREONINE-PROTEIN KINASE IAL-RELATED"/>
    <property type="match status" value="1"/>
</dbReference>
<accession>A0A813ED27</accession>
<dbReference type="EMBL" id="CAJNNV010009115">
    <property type="protein sequence ID" value="CAE8597025.1"/>
    <property type="molecule type" value="Genomic_DNA"/>
</dbReference>